<dbReference type="Gene3D" id="3.40.630.10">
    <property type="entry name" value="Zn peptidases"/>
    <property type="match status" value="1"/>
</dbReference>
<keyword evidence="6 10" id="KW-1133">Transmembrane helix</keyword>
<keyword evidence="7 10" id="KW-0472">Membrane</keyword>
<comment type="similarity">
    <text evidence="2">Belongs to the nicastrin family.</text>
</comment>
<gene>
    <name evidence="12" type="ORF">TCMB3V08_LOCUS1470</name>
</gene>
<dbReference type="SUPFAM" id="SSF53187">
    <property type="entry name" value="Zn-dependent exopeptidases"/>
    <property type="match status" value="1"/>
</dbReference>
<keyword evidence="4" id="KW-0732">Signal</keyword>
<proteinExistence type="inferred from homology"/>
<dbReference type="InterPro" id="IPR016574">
    <property type="entry name" value="Nicalin"/>
</dbReference>
<keyword evidence="8" id="KW-0325">Glycoprotein</keyword>
<evidence type="ECO:0000256" key="6">
    <source>
        <dbReference type="ARBA" id="ARBA00022989"/>
    </source>
</evidence>
<evidence type="ECO:0000256" key="3">
    <source>
        <dbReference type="ARBA" id="ARBA00022692"/>
    </source>
</evidence>
<feature type="transmembrane region" description="Helical" evidence="10">
    <location>
        <begin position="15"/>
        <end position="36"/>
    </location>
</feature>
<keyword evidence="5" id="KW-0256">Endoplasmic reticulum</keyword>
<dbReference type="GO" id="GO:0009966">
    <property type="term" value="P:regulation of signal transduction"/>
    <property type="evidence" value="ECO:0007669"/>
    <property type="project" value="InterPro"/>
</dbReference>
<evidence type="ECO:0000256" key="4">
    <source>
        <dbReference type="ARBA" id="ARBA00022729"/>
    </source>
</evidence>
<keyword evidence="3 10" id="KW-0812">Transmembrane</keyword>
<feature type="domain" description="Peptidase M28" evidence="11">
    <location>
        <begin position="169"/>
        <end position="284"/>
    </location>
</feature>
<evidence type="ECO:0000313" key="12">
    <source>
        <dbReference type="EMBL" id="CAD7568715.1"/>
    </source>
</evidence>
<evidence type="ECO:0000256" key="5">
    <source>
        <dbReference type="ARBA" id="ARBA00022824"/>
    </source>
</evidence>
<accession>A0A7R9IXY9</accession>
<sequence>MADELVELFKGYLPYYLLIVLPIFIIISPVCPVAAAHEFPVYRMQQYDLHGIPHGCRSAAVSLEARSVSGWGTSRHCVIARLEELTIDRFREIRARAGALLIVLPRDLPARPDQEKQQILELEETMLSQDVNIPVYFLQWCPNLQQILDDVDTSFGKLPGYGVEEKLPTIALVAHYDSFGVAPELAMGADSNGSGVAMLMELARLFSQLYSSSKTHARHNIVFVLSAMGKLNYLGSKKWLEDQLDGGDGGLIQDASFVLCLDTLASNDGLYLHVSKPPKEGMEGVHKKINLAEEVLAWEHERYSIRRLPAFTLSSLKTSSSSLETLTYWLNRSPDTFTTSQLCTYLAQITWYLKEVKASYLTPDKRDPEFVFYDVTKALVNVYR</sequence>
<dbReference type="AlphaFoldDB" id="A0A7R9IXY9"/>
<dbReference type="InterPro" id="IPR007484">
    <property type="entry name" value="Peptidase_M28"/>
</dbReference>
<dbReference type="PANTHER" id="PTHR31826">
    <property type="entry name" value="NICALIN"/>
    <property type="match status" value="1"/>
</dbReference>
<evidence type="ECO:0000256" key="10">
    <source>
        <dbReference type="SAM" id="Phobius"/>
    </source>
</evidence>
<evidence type="ECO:0000256" key="7">
    <source>
        <dbReference type="ARBA" id="ARBA00023136"/>
    </source>
</evidence>
<organism evidence="12">
    <name type="scientific">Timema californicum</name>
    <name type="common">California timema</name>
    <name type="synonym">Walking stick</name>
    <dbReference type="NCBI Taxonomy" id="61474"/>
    <lineage>
        <taxon>Eukaryota</taxon>
        <taxon>Metazoa</taxon>
        <taxon>Ecdysozoa</taxon>
        <taxon>Arthropoda</taxon>
        <taxon>Hexapoda</taxon>
        <taxon>Insecta</taxon>
        <taxon>Pterygota</taxon>
        <taxon>Neoptera</taxon>
        <taxon>Polyneoptera</taxon>
        <taxon>Phasmatodea</taxon>
        <taxon>Timematodea</taxon>
        <taxon>Timematoidea</taxon>
        <taxon>Timematidae</taxon>
        <taxon>Timema</taxon>
    </lineage>
</organism>
<evidence type="ECO:0000256" key="9">
    <source>
        <dbReference type="ARBA" id="ARBA00034873"/>
    </source>
</evidence>
<evidence type="ECO:0000256" key="2">
    <source>
        <dbReference type="ARBA" id="ARBA00007717"/>
    </source>
</evidence>
<dbReference type="EMBL" id="OE179403">
    <property type="protein sequence ID" value="CAD7568715.1"/>
    <property type="molecule type" value="Genomic_DNA"/>
</dbReference>
<dbReference type="Pfam" id="PF04389">
    <property type="entry name" value="Peptidase_M28"/>
    <property type="match status" value="1"/>
</dbReference>
<reference evidence="12" key="1">
    <citation type="submission" date="2020-11" db="EMBL/GenBank/DDBJ databases">
        <authorList>
            <person name="Tran Van P."/>
        </authorList>
    </citation>
    <scope>NUCLEOTIDE SEQUENCE</scope>
</reference>
<evidence type="ECO:0000256" key="1">
    <source>
        <dbReference type="ARBA" id="ARBA00004389"/>
    </source>
</evidence>
<evidence type="ECO:0000259" key="11">
    <source>
        <dbReference type="Pfam" id="PF04389"/>
    </source>
</evidence>
<evidence type="ECO:0000256" key="8">
    <source>
        <dbReference type="ARBA" id="ARBA00023180"/>
    </source>
</evidence>
<dbReference type="GO" id="GO:0005789">
    <property type="term" value="C:endoplasmic reticulum membrane"/>
    <property type="evidence" value="ECO:0007669"/>
    <property type="project" value="UniProtKB-SubCell"/>
</dbReference>
<name>A0A7R9IXY9_TIMCA</name>
<comment type="subcellular location">
    <subcellularLocation>
        <location evidence="1">Endoplasmic reticulum membrane</location>
        <topology evidence="1">Single-pass membrane protein</topology>
    </subcellularLocation>
</comment>
<protein>
    <recommendedName>
        <fullName evidence="9">BOS complex subunit NCLN</fullName>
    </recommendedName>
</protein>